<feature type="region of interest" description="Disordered" evidence="6">
    <location>
        <begin position="894"/>
        <end position="920"/>
    </location>
</feature>
<dbReference type="PROSITE" id="PS50048">
    <property type="entry name" value="ZN2_CY6_FUNGAL_2"/>
    <property type="match status" value="1"/>
</dbReference>
<feature type="compositionally biased region" description="Low complexity" evidence="6">
    <location>
        <begin position="792"/>
        <end position="803"/>
    </location>
</feature>
<dbReference type="InterPro" id="IPR001138">
    <property type="entry name" value="Zn2Cys6_DnaBD"/>
</dbReference>
<dbReference type="PANTHER" id="PTHR47338:SF29">
    <property type="entry name" value="ZN(2)-C6 FUNGAL-TYPE DOMAIN-CONTAINING PROTEIN"/>
    <property type="match status" value="1"/>
</dbReference>
<dbReference type="PANTHER" id="PTHR47338">
    <property type="entry name" value="ZN(II)2CYS6 TRANSCRIPTION FACTOR (EUROFUNG)-RELATED"/>
    <property type="match status" value="1"/>
</dbReference>
<feature type="region of interest" description="Disordered" evidence="6">
    <location>
        <begin position="770"/>
        <end position="813"/>
    </location>
</feature>
<dbReference type="VEuPathDB" id="FungiDB:TREMEDRAFT_36788"/>
<keyword evidence="5" id="KW-0539">Nucleus</keyword>
<feature type="compositionally biased region" description="Polar residues" evidence="6">
    <location>
        <begin position="770"/>
        <end position="790"/>
    </location>
</feature>
<dbReference type="SUPFAM" id="SSF57701">
    <property type="entry name" value="Zn2/Cys6 DNA-binding domain"/>
    <property type="match status" value="1"/>
</dbReference>
<proteinExistence type="predicted"/>
<evidence type="ECO:0000256" key="6">
    <source>
        <dbReference type="SAM" id="MobiDB-lite"/>
    </source>
</evidence>
<evidence type="ECO:0000256" key="5">
    <source>
        <dbReference type="ARBA" id="ARBA00023242"/>
    </source>
</evidence>
<reference evidence="8 9" key="1">
    <citation type="submission" date="2016-06" db="EMBL/GenBank/DDBJ databases">
        <title>Evolution of pathogenesis and genome organization in the Tremellales.</title>
        <authorList>
            <person name="Cuomo C."/>
            <person name="Litvintseva A."/>
            <person name="Heitman J."/>
            <person name="Chen Y."/>
            <person name="Sun S."/>
            <person name="Springer D."/>
            <person name="Dromer F."/>
            <person name="Young S."/>
            <person name="Zeng Q."/>
            <person name="Chapman S."/>
            <person name="Gujja S."/>
            <person name="Saif S."/>
            <person name="Birren B."/>
        </authorList>
    </citation>
    <scope>NUCLEOTIDE SEQUENCE [LARGE SCALE GENOMIC DNA]</scope>
    <source>
        <strain evidence="8 9">ATCC 28783</strain>
    </source>
</reference>
<comment type="subcellular location">
    <subcellularLocation>
        <location evidence="1">Nucleus</location>
    </subcellularLocation>
</comment>
<dbReference type="STRING" id="5217.A0A4Q1BN91"/>
<evidence type="ECO:0000259" key="7">
    <source>
        <dbReference type="PROSITE" id="PS50048"/>
    </source>
</evidence>
<keyword evidence="9" id="KW-1185">Reference proteome</keyword>
<dbReference type="EMBL" id="SDIL01000034">
    <property type="protein sequence ID" value="RXK39230.1"/>
    <property type="molecule type" value="Genomic_DNA"/>
</dbReference>
<feature type="region of interest" description="Disordered" evidence="6">
    <location>
        <begin position="77"/>
        <end position="118"/>
    </location>
</feature>
<dbReference type="InterPro" id="IPR036864">
    <property type="entry name" value="Zn2-C6_fun-type_DNA-bd_sf"/>
</dbReference>
<evidence type="ECO:0000313" key="8">
    <source>
        <dbReference type="EMBL" id="RXK39230.1"/>
    </source>
</evidence>
<evidence type="ECO:0000256" key="3">
    <source>
        <dbReference type="ARBA" id="ARBA00023015"/>
    </source>
</evidence>
<dbReference type="CDD" id="cd12148">
    <property type="entry name" value="fungal_TF_MHR"/>
    <property type="match status" value="1"/>
</dbReference>
<keyword evidence="2" id="KW-0479">Metal-binding</keyword>
<dbReference type="AlphaFoldDB" id="A0A4Q1BN91"/>
<evidence type="ECO:0000313" key="9">
    <source>
        <dbReference type="Proteomes" id="UP000289152"/>
    </source>
</evidence>
<dbReference type="GO" id="GO:0005634">
    <property type="term" value="C:nucleus"/>
    <property type="evidence" value="ECO:0007669"/>
    <property type="project" value="UniProtKB-SubCell"/>
</dbReference>
<dbReference type="InterPro" id="IPR050815">
    <property type="entry name" value="TF_fung"/>
</dbReference>
<feature type="compositionally biased region" description="Gly residues" evidence="6">
    <location>
        <begin position="896"/>
        <end position="908"/>
    </location>
</feature>
<dbReference type="SMART" id="SM00066">
    <property type="entry name" value="GAL4"/>
    <property type="match status" value="1"/>
</dbReference>
<dbReference type="GO" id="GO:0008270">
    <property type="term" value="F:zinc ion binding"/>
    <property type="evidence" value="ECO:0007669"/>
    <property type="project" value="InterPro"/>
</dbReference>
<keyword evidence="4" id="KW-0804">Transcription</keyword>
<sequence>MSSTSSNAPPSYGDLLDDEALAPLKRNHACLQCKKRKVKCDGTRPSCAPCLRSHAHALRSAQRNSSTPPILTCTYTEVETPDSRGNSPPSDPLRSVNETEQRKRRGAKRHHEDGDSEEKAALLAKITELEQQLAALRPLASLSEKSSLKQTYSGGGNIWSNEPVSFIDNQQNWDGGIPPLALPPVDPTGFENLFLVPTGWPRNLPSPFLLEHLVETFFTHVPQLPRMLHRASFLPRIQLPPTNPNFPDAALLHAICARASLHTAWVNSIPPEQVESVIERHKAINNDLEGLDDFGLSQVEAARRCIHLAFTTCDMAGGPRLLEQCMAGVIIADVYFSKGVPMLGWEAAGVPGRMVRVLELNNRNLPKERHKDALLSPPVDSIEREARLGLLWNAFLADSGFALNGGWGRSFELSDMRTQLPGSECDFQKGVYVEENPQNAQSPDLYNNHPVQDPFVLSIKAAVLSCRASRWLHFWQQRDIIPGDDMTGLRHPDFLTLVHDLHDFKRTVPDAVKNLFKICEVQGPQALDADVLTIHILPNLSLALLYEPFVQTQNAETDDALYKIRRACDSIIGILHLIPTNLDVATIMTPVIGFSLYSVGRLIANDIQRLMSASKFEQALKVRGDLSTVQAMLGRYGQQHALGLAMVNFLDHYLSMSRSSPLTAQDLAIVKQYKQSTTQLPQYTQTSSNTSFNSNLSGETYDFSFAFTSATNPGSISYTPASASGSASICCASPGQGSTPASLSGFSGTCSNTNRSGSLSGVSGQLGNCTSTSNQQNCGSTTTNSNSISMDPSPNSHSNSSNHTPEVKPLSPGIGIRDFNDFLRNSNPNDDGLLFPLNVAPDHPNYRSSQGIGGTGTEFNQLEERNHSGVWEAMGAPRNVAPILQDMLVRATQEGNRGGGGVGDGNTGTTGNTGNYLRPSAFGIQGVQNWGQ</sequence>
<keyword evidence="3" id="KW-0805">Transcription regulation</keyword>
<dbReference type="GO" id="GO:0000981">
    <property type="term" value="F:DNA-binding transcription factor activity, RNA polymerase II-specific"/>
    <property type="evidence" value="ECO:0007669"/>
    <property type="project" value="InterPro"/>
</dbReference>
<dbReference type="Pfam" id="PF00172">
    <property type="entry name" value="Zn_clus"/>
    <property type="match status" value="1"/>
</dbReference>
<dbReference type="OrthoDB" id="39175at2759"/>
<dbReference type="CDD" id="cd00067">
    <property type="entry name" value="GAL4"/>
    <property type="match status" value="1"/>
</dbReference>
<evidence type="ECO:0000256" key="4">
    <source>
        <dbReference type="ARBA" id="ARBA00023163"/>
    </source>
</evidence>
<accession>A0A4Q1BN91</accession>
<comment type="caution">
    <text evidence="8">The sequence shown here is derived from an EMBL/GenBank/DDBJ whole genome shotgun (WGS) entry which is preliminary data.</text>
</comment>
<evidence type="ECO:0000256" key="1">
    <source>
        <dbReference type="ARBA" id="ARBA00004123"/>
    </source>
</evidence>
<evidence type="ECO:0000256" key="2">
    <source>
        <dbReference type="ARBA" id="ARBA00022723"/>
    </source>
</evidence>
<dbReference type="Gene3D" id="4.10.240.10">
    <property type="entry name" value="Zn(2)-C6 fungal-type DNA-binding domain"/>
    <property type="match status" value="1"/>
</dbReference>
<name>A0A4Q1BN91_TREME</name>
<protein>
    <recommendedName>
        <fullName evidence="7">Zn(2)-C6 fungal-type domain-containing protein</fullName>
    </recommendedName>
</protein>
<feature type="domain" description="Zn(2)-C6 fungal-type" evidence="7">
    <location>
        <begin position="29"/>
        <end position="75"/>
    </location>
</feature>
<organism evidence="8 9">
    <name type="scientific">Tremella mesenterica</name>
    <name type="common">Jelly fungus</name>
    <dbReference type="NCBI Taxonomy" id="5217"/>
    <lineage>
        <taxon>Eukaryota</taxon>
        <taxon>Fungi</taxon>
        <taxon>Dikarya</taxon>
        <taxon>Basidiomycota</taxon>
        <taxon>Agaricomycotina</taxon>
        <taxon>Tremellomycetes</taxon>
        <taxon>Tremellales</taxon>
        <taxon>Tremellaceae</taxon>
        <taxon>Tremella</taxon>
    </lineage>
</organism>
<dbReference type="InParanoid" id="A0A4Q1BN91"/>
<dbReference type="Proteomes" id="UP000289152">
    <property type="component" value="Unassembled WGS sequence"/>
</dbReference>
<gene>
    <name evidence="8" type="ORF">M231_03450</name>
</gene>
<feature type="compositionally biased region" description="Polar residues" evidence="6">
    <location>
        <begin position="77"/>
        <end position="88"/>
    </location>
</feature>